<reference evidence="14 15" key="1">
    <citation type="submission" date="2014-02" db="EMBL/GenBank/DDBJ databases">
        <title>Single nucleus genome sequencing reveals high similarity among nuclei of an endomycorrhizal fungus.</title>
        <authorList>
            <person name="Lin K."/>
            <person name="Geurts R."/>
            <person name="Zhang Z."/>
            <person name="Limpens E."/>
            <person name="Saunders D.G."/>
            <person name="Mu D."/>
            <person name="Pang E."/>
            <person name="Cao H."/>
            <person name="Cha H."/>
            <person name="Lin T."/>
            <person name="Zhou Q."/>
            <person name="Shang Y."/>
            <person name="Li Y."/>
            <person name="Ivanov S."/>
            <person name="Sharma T."/>
            <person name="Velzen R.V."/>
            <person name="Ruijter N.D."/>
            <person name="Aanen D.K."/>
            <person name="Win J."/>
            <person name="Kamoun S."/>
            <person name="Bisseling T."/>
            <person name="Huang S."/>
        </authorList>
    </citation>
    <scope>NUCLEOTIDE SEQUENCE [LARGE SCALE GENOMIC DNA]</scope>
    <source>
        <strain evidence="14">DAOM 197198w</strain>
        <strain evidence="15">DAOM197198w</strain>
    </source>
</reference>
<evidence type="ECO:0000259" key="11">
    <source>
        <dbReference type="Pfam" id="PF04652"/>
    </source>
</evidence>
<dbReference type="GO" id="GO:0010008">
    <property type="term" value="C:endosome membrane"/>
    <property type="evidence" value="ECO:0007669"/>
    <property type="project" value="UniProtKB-SubCell"/>
</dbReference>
<keyword evidence="15" id="KW-1185">Reference proteome</keyword>
<dbReference type="Gene3D" id="1.20.5.420">
    <property type="entry name" value="Immunoglobulin FC, subunit C"/>
    <property type="match status" value="1"/>
</dbReference>
<feature type="domain" description="Vta1 C-terminal" evidence="12">
    <location>
        <begin position="428"/>
        <end position="460"/>
    </location>
</feature>
<evidence type="ECO:0000256" key="9">
    <source>
        <dbReference type="SAM" id="Coils"/>
    </source>
</evidence>
<evidence type="ECO:0000256" key="3">
    <source>
        <dbReference type="ARBA" id="ARBA00007895"/>
    </source>
</evidence>
<dbReference type="InterPro" id="IPR044538">
    <property type="entry name" value="Vta1-like"/>
</dbReference>
<dbReference type="PANTHER" id="PTHR46009">
    <property type="entry name" value="VACUOLAR PROTEIN SORTING-ASSOCIATED PROTEIN VTA1 HOMOLOG"/>
    <property type="match status" value="1"/>
</dbReference>
<organism evidence="14 15">
    <name type="scientific">Rhizophagus irregularis (strain DAOM 197198w)</name>
    <name type="common">Glomus intraradices</name>
    <dbReference type="NCBI Taxonomy" id="1432141"/>
    <lineage>
        <taxon>Eukaryota</taxon>
        <taxon>Fungi</taxon>
        <taxon>Fungi incertae sedis</taxon>
        <taxon>Mucoromycota</taxon>
        <taxon>Glomeromycotina</taxon>
        <taxon>Glomeromycetes</taxon>
        <taxon>Glomerales</taxon>
        <taxon>Glomeraceae</taxon>
        <taxon>Rhizophagus</taxon>
    </lineage>
</organism>
<evidence type="ECO:0000313" key="13">
    <source>
        <dbReference type="EMBL" id="EXX57942.1"/>
    </source>
</evidence>
<keyword evidence="6" id="KW-0967">Endosome</keyword>
<dbReference type="AlphaFoldDB" id="A0A015K2U6"/>
<keyword evidence="9" id="KW-0175">Coiled coil</keyword>
<dbReference type="Proteomes" id="UP000022910">
    <property type="component" value="Unassembled WGS sequence"/>
</dbReference>
<feature type="coiled-coil region" evidence="9">
    <location>
        <begin position="54"/>
        <end position="81"/>
    </location>
</feature>
<keyword evidence="4" id="KW-0813">Transport</keyword>
<feature type="compositionally biased region" description="Pro residues" evidence="10">
    <location>
        <begin position="348"/>
        <end position="359"/>
    </location>
</feature>
<proteinExistence type="inferred from homology"/>
<feature type="domain" description="Vta1/callose synthase N-terminal" evidence="11">
    <location>
        <begin position="14"/>
        <end position="155"/>
    </location>
</feature>
<dbReference type="InterPro" id="IPR023175">
    <property type="entry name" value="Vta1/CALS_N_sf"/>
</dbReference>
<keyword evidence="8" id="KW-0472">Membrane</keyword>
<keyword evidence="7" id="KW-0653">Protein transport</keyword>
<evidence type="ECO:0000256" key="7">
    <source>
        <dbReference type="ARBA" id="ARBA00022927"/>
    </source>
</evidence>
<dbReference type="Pfam" id="PF04652">
    <property type="entry name" value="Vta1"/>
    <property type="match status" value="1"/>
</dbReference>
<dbReference type="InterPro" id="IPR041212">
    <property type="entry name" value="Vta1_C"/>
</dbReference>
<comment type="similarity">
    <text evidence="3">Belongs to the VTA1 family.</text>
</comment>
<evidence type="ECO:0000256" key="5">
    <source>
        <dbReference type="ARBA" id="ARBA00022490"/>
    </source>
</evidence>
<protein>
    <recommendedName>
        <fullName evidence="16">DUF605-domain-containing protein</fullName>
    </recommendedName>
</protein>
<dbReference type="HOGENOM" id="CLU_030378_5_0_1"/>
<feature type="compositionally biased region" description="Polar residues" evidence="10">
    <location>
        <begin position="305"/>
        <end position="315"/>
    </location>
</feature>
<dbReference type="EMBL" id="JEMT01025104">
    <property type="protein sequence ID" value="EXX61704.1"/>
    <property type="molecule type" value="Genomic_DNA"/>
</dbReference>
<feature type="compositionally biased region" description="Low complexity" evidence="10">
    <location>
        <begin position="316"/>
        <end position="332"/>
    </location>
</feature>
<evidence type="ECO:0000256" key="1">
    <source>
        <dbReference type="ARBA" id="ARBA00004481"/>
    </source>
</evidence>
<accession>A0A015K2U6</accession>
<dbReference type="GO" id="GO:0005771">
    <property type="term" value="C:multivesicular body"/>
    <property type="evidence" value="ECO:0007669"/>
    <property type="project" value="TreeGrafter"/>
</dbReference>
<dbReference type="PANTHER" id="PTHR46009:SF1">
    <property type="entry name" value="VACUOLAR PROTEIN SORTING-ASSOCIATED PROTEIN VTA1 HOMOLOG"/>
    <property type="match status" value="1"/>
</dbReference>
<evidence type="ECO:0000313" key="15">
    <source>
        <dbReference type="Proteomes" id="UP000022910"/>
    </source>
</evidence>
<evidence type="ECO:0000256" key="2">
    <source>
        <dbReference type="ARBA" id="ARBA00004496"/>
    </source>
</evidence>
<evidence type="ECO:0000259" key="12">
    <source>
        <dbReference type="Pfam" id="PF18097"/>
    </source>
</evidence>
<feature type="compositionally biased region" description="Polar residues" evidence="10">
    <location>
        <begin position="402"/>
        <end position="411"/>
    </location>
</feature>
<dbReference type="OrthoDB" id="391137at2759"/>
<dbReference type="STRING" id="1432141.A0A015K2U6"/>
<feature type="compositionally biased region" description="Low complexity" evidence="10">
    <location>
        <begin position="360"/>
        <end position="387"/>
    </location>
</feature>
<dbReference type="Gene3D" id="1.25.40.270">
    <property type="entry name" value="Vacuolar protein sorting-associated protein vta1"/>
    <property type="match status" value="1"/>
</dbReference>
<feature type="compositionally biased region" description="Acidic residues" evidence="10">
    <location>
        <begin position="167"/>
        <end position="177"/>
    </location>
</feature>
<sequence>MASLPSLPEELKFINPFLQRAQETRKREPVISYYCNFLAAKLALDKGTKSKESKLFLAKLLDILEQEKKELADNEAITNEMAGEAYIENFSLKVFTIADNEDRAGKATRNTAKTFLAAASYMDLLRIFGNINKEFEDKIIYAKWKAVDITKALKEGRTPVPGPPGGEQDEQNPEFDENNLSIPGIDQFSPAQTTPNPTVLPTGPPPTSNNDAIDTFPIFPSASTPNNSVPDVQDLVSSFDQIDIGKQVAPPLPPKVNDYGGNNNFDNQFSQNPPAPNFSPSPNTNFYDVHQNYQQPSPPQPPSTLPHTGFTNDYTQPQHYQPNPSPQSPHNSFLPPPQPSTQNYIQPVKPPSHQQPPQQPLQQQPPHQQLPHQQPPHQQLPHQQLPHQQPPHQQPSRQLPSYQQSSFSTPANCSMNSYSRPVEIDSHTVDAVQKFCKFASSALDYNDVKTSVDYLNKALEKLKPYDR</sequence>
<dbReference type="InterPro" id="IPR039431">
    <property type="entry name" value="Vta1/CALS_N"/>
</dbReference>
<gene>
    <name evidence="14" type="ORF">RirG_168680</name>
    <name evidence="13" type="ORF">RirG_202420</name>
</gene>
<keyword evidence="5" id="KW-0963">Cytoplasm</keyword>
<evidence type="ECO:0000256" key="4">
    <source>
        <dbReference type="ARBA" id="ARBA00022448"/>
    </source>
</evidence>
<feature type="region of interest" description="Disordered" evidence="10">
    <location>
        <begin position="155"/>
        <end position="232"/>
    </location>
</feature>
<name>A0A015K2U6_RHIIW</name>
<dbReference type="Pfam" id="PF18097">
    <property type="entry name" value="Vta1_C"/>
    <property type="match status" value="1"/>
</dbReference>
<comment type="subcellular location">
    <subcellularLocation>
        <location evidence="2">Cytoplasm</location>
    </subcellularLocation>
    <subcellularLocation>
        <location evidence="1">Endosome membrane</location>
        <topology evidence="1">Peripheral membrane protein</topology>
    </subcellularLocation>
</comment>
<dbReference type="GO" id="GO:0032511">
    <property type="term" value="P:late endosome to vacuole transport via multivesicular body sorting pathway"/>
    <property type="evidence" value="ECO:0007669"/>
    <property type="project" value="InterPro"/>
</dbReference>
<feature type="region of interest" description="Disordered" evidence="10">
    <location>
        <begin position="246"/>
        <end position="411"/>
    </location>
</feature>
<dbReference type="GO" id="GO:0015031">
    <property type="term" value="P:protein transport"/>
    <property type="evidence" value="ECO:0007669"/>
    <property type="project" value="UniProtKB-KW"/>
</dbReference>
<evidence type="ECO:0000313" key="14">
    <source>
        <dbReference type="EMBL" id="EXX61704.1"/>
    </source>
</evidence>
<dbReference type="EMBL" id="JEMT01027187">
    <property type="protein sequence ID" value="EXX57942.1"/>
    <property type="molecule type" value="Genomic_DNA"/>
</dbReference>
<evidence type="ECO:0000256" key="10">
    <source>
        <dbReference type="SAM" id="MobiDB-lite"/>
    </source>
</evidence>
<feature type="compositionally biased region" description="Polar residues" evidence="10">
    <location>
        <begin position="221"/>
        <end position="232"/>
    </location>
</feature>
<evidence type="ECO:0008006" key="16">
    <source>
        <dbReference type="Google" id="ProtNLM"/>
    </source>
</evidence>
<evidence type="ECO:0000256" key="8">
    <source>
        <dbReference type="ARBA" id="ARBA00023136"/>
    </source>
</evidence>
<evidence type="ECO:0000256" key="6">
    <source>
        <dbReference type="ARBA" id="ARBA00022753"/>
    </source>
</evidence>
<comment type="caution">
    <text evidence="14">The sequence shown here is derived from an EMBL/GenBank/DDBJ whole genome shotgun (WGS) entry which is preliminary data.</text>
</comment>